<dbReference type="AlphaFoldDB" id="A0A0S8FV15"/>
<organism evidence="2 3">
    <name type="scientific">candidate division WOR_3 bacterium SM23_42</name>
    <dbReference type="NCBI Taxonomy" id="1703779"/>
    <lineage>
        <taxon>Bacteria</taxon>
        <taxon>Bacteria division WOR-3</taxon>
    </lineage>
</organism>
<name>A0A0S8FV15_UNCW3</name>
<comment type="caution">
    <text evidence="2">The sequence shown here is derived from an EMBL/GenBank/DDBJ whole genome shotgun (WGS) entry which is preliminary data.</text>
</comment>
<evidence type="ECO:0000256" key="1">
    <source>
        <dbReference type="SAM" id="Phobius"/>
    </source>
</evidence>
<keyword evidence="1" id="KW-1133">Transmembrane helix</keyword>
<feature type="transmembrane region" description="Helical" evidence="1">
    <location>
        <begin position="78"/>
        <end position="104"/>
    </location>
</feature>
<evidence type="ECO:0008006" key="4">
    <source>
        <dbReference type="Google" id="ProtNLM"/>
    </source>
</evidence>
<dbReference type="STRING" id="1703779.AMJ83_02145"/>
<sequence length="158" mass="18321">MNSCQQAERLIDYLLKQLTDEEKKEYETHLKSCQLCRHELQVEQAIESELSVELQPGFIENRIRVRLQVRQARDMRSLWMYVFRMVVYGVTAALVGIITIPFLLKLPIISFTDLGKYANEAAELLGQIAPVNTFLIIFEICYVAVFLASMYSLAQIRR</sequence>
<dbReference type="InterPro" id="IPR041916">
    <property type="entry name" value="Anti_sigma_zinc_sf"/>
</dbReference>
<keyword evidence="1" id="KW-0472">Membrane</keyword>
<protein>
    <recommendedName>
        <fullName evidence="4">Zinc-finger domain-containing protein</fullName>
    </recommendedName>
</protein>
<proteinExistence type="predicted"/>
<dbReference type="Proteomes" id="UP000051373">
    <property type="component" value="Unassembled WGS sequence"/>
</dbReference>
<gene>
    <name evidence="2" type="ORF">AMJ83_02145</name>
</gene>
<reference evidence="2 3" key="1">
    <citation type="journal article" date="2015" name="Microbiome">
        <title>Genomic resolution of linkages in carbon, nitrogen, and sulfur cycling among widespread estuary sediment bacteria.</title>
        <authorList>
            <person name="Baker B.J."/>
            <person name="Lazar C.S."/>
            <person name="Teske A.P."/>
            <person name="Dick G.J."/>
        </authorList>
    </citation>
    <scope>NUCLEOTIDE SEQUENCE [LARGE SCALE GENOMIC DNA]</scope>
    <source>
        <strain evidence="2">SM23_42</strain>
    </source>
</reference>
<dbReference type="Gene3D" id="1.10.10.1320">
    <property type="entry name" value="Anti-sigma factor, zinc-finger domain"/>
    <property type="match status" value="1"/>
</dbReference>
<feature type="transmembrane region" description="Helical" evidence="1">
    <location>
        <begin position="134"/>
        <end position="154"/>
    </location>
</feature>
<dbReference type="EMBL" id="LJUJ01000002">
    <property type="protein sequence ID" value="KPK64528.1"/>
    <property type="molecule type" value="Genomic_DNA"/>
</dbReference>
<evidence type="ECO:0000313" key="3">
    <source>
        <dbReference type="Proteomes" id="UP000051373"/>
    </source>
</evidence>
<keyword evidence="1" id="KW-0812">Transmembrane</keyword>
<evidence type="ECO:0000313" key="2">
    <source>
        <dbReference type="EMBL" id="KPK64528.1"/>
    </source>
</evidence>
<accession>A0A0S8FV15</accession>